<evidence type="ECO:0000313" key="1">
    <source>
        <dbReference type="EMBL" id="MFD1675264.1"/>
    </source>
</evidence>
<dbReference type="EMBL" id="JBHUCX010000028">
    <property type="protein sequence ID" value="MFD1675264.1"/>
    <property type="molecule type" value="Genomic_DNA"/>
</dbReference>
<dbReference type="RefSeq" id="WP_377943139.1">
    <property type="nucleotide sequence ID" value="NZ_JBHUCX010000028.1"/>
</dbReference>
<sequence>MFERARAAIAGLGFPSEDKALINGSEKRFADGAQARVEIPSCEGPEVLKAILEEAAQLDVTIHRVSQGSGVTLMTDAEILEMARLGAGAGIEVSLFVGPRADWDTGALAKSASGGIVRSRTRGADMLAHALEDVYRAYDLGIRSVLVADDGLLHLLGQLRQKGELPSDLKYKISVMMGIANPITAALLEQSGADTLNVSTDLTLPQLASIRSTTHVPLDIYVESPDDVGGFVRYYEIPALIQQCSPVYIKYGVRNAPNIYPSGAHIQQTAIALGRERVRRARIGQELLSRHMPKAIISQPGKPIADLAVPVVNA</sequence>
<gene>
    <name evidence="1" type="ORF">ACFSB2_11215</name>
</gene>
<comment type="caution">
    <text evidence="1">The sequence shown here is derived from an EMBL/GenBank/DDBJ whole genome shotgun (WGS) entry which is preliminary data.</text>
</comment>
<reference evidence="2" key="1">
    <citation type="journal article" date="2019" name="Int. J. Syst. Evol. Microbiol.">
        <title>The Global Catalogue of Microorganisms (GCM) 10K type strain sequencing project: providing services to taxonomists for standard genome sequencing and annotation.</title>
        <authorList>
            <consortium name="The Broad Institute Genomics Platform"/>
            <consortium name="The Broad Institute Genome Sequencing Center for Infectious Disease"/>
            <person name="Wu L."/>
            <person name="Ma J."/>
        </authorList>
    </citation>
    <scope>NUCLEOTIDE SEQUENCE [LARGE SCALE GENOMIC DNA]</scope>
    <source>
        <strain evidence="2">CGMCC 1.12286</strain>
    </source>
</reference>
<dbReference type="Proteomes" id="UP001597079">
    <property type="component" value="Unassembled WGS sequence"/>
</dbReference>
<dbReference type="InterPro" id="IPR001539">
    <property type="entry name" value="Peptidase_U32"/>
</dbReference>
<accession>A0ABW4JHK4</accession>
<keyword evidence="2" id="KW-1185">Reference proteome</keyword>
<protein>
    <submittedName>
        <fullName evidence="1">U32 family peptidase</fullName>
    </submittedName>
</protein>
<dbReference type="Pfam" id="PF01136">
    <property type="entry name" value="Peptidase_U32"/>
    <property type="match status" value="1"/>
</dbReference>
<organism evidence="1 2">
    <name type="scientific">Alicyclobacillus fodiniaquatilis</name>
    <dbReference type="NCBI Taxonomy" id="1661150"/>
    <lineage>
        <taxon>Bacteria</taxon>
        <taxon>Bacillati</taxon>
        <taxon>Bacillota</taxon>
        <taxon>Bacilli</taxon>
        <taxon>Bacillales</taxon>
        <taxon>Alicyclobacillaceae</taxon>
        <taxon>Alicyclobacillus</taxon>
    </lineage>
</organism>
<proteinExistence type="predicted"/>
<evidence type="ECO:0000313" key="2">
    <source>
        <dbReference type="Proteomes" id="UP001597079"/>
    </source>
</evidence>
<name>A0ABW4JHK4_9BACL</name>